<gene>
    <name evidence="8 10" type="primary">ftsL</name>
    <name evidence="10" type="ORF">PRHACTZTBTEA_306</name>
</gene>
<dbReference type="RefSeq" id="WP_341765268.1">
    <property type="nucleotide sequence ID" value="NZ_OZ034688.1"/>
</dbReference>
<dbReference type="InterPro" id="IPR011922">
    <property type="entry name" value="Cell_div_FtsL"/>
</dbReference>
<keyword evidence="11" id="KW-1185">Reference proteome</keyword>
<evidence type="ECO:0000256" key="1">
    <source>
        <dbReference type="ARBA" id="ARBA00004401"/>
    </source>
</evidence>
<feature type="transmembrane region" description="Helical" evidence="8">
    <location>
        <begin position="21"/>
        <end position="42"/>
    </location>
</feature>
<comment type="function">
    <text evidence="8">Essential cell division protein. May link together the upstream cell division proteins, which are predominantly cytoplasmic, with the downstream cell division proteins, which are predominantly periplasmic.</text>
</comment>
<evidence type="ECO:0000256" key="7">
    <source>
        <dbReference type="ARBA" id="ARBA00023306"/>
    </source>
</evidence>
<comment type="similarity">
    <text evidence="8">Belongs to the FtsL family.</text>
</comment>
<sequence>MVIKKYNLKKIILHDLLKHNLLQLILLFFIIINAISVIIITYETRFLTILKNNLYEEKDLLDIEWRNLIIEENLFGNHNRIERISIDKLSLIPIEFLNENIIILNNNKINNEIIESNKK</sequence>
<keyword evidence="8" id="KW-0997">Cell inner membrane</keyword>
<evidence type="ECO:0000256" key="6">
    <source>
        <dbReference type="ARBA" id="ARBA00023136"/>
    </source>
</evidence>
<evidence type="ECO:0000256" key="8">
    <source>
        <dbReference type="HAMAP-Rule" id="MF_00910"/>
    </source>
</evidence>
<dbReference type="NCBIfam" id="TIGR02209">
    <property type="entry name" value="ftsL_broad"/>
    <property type="match status" value="1"/>
</dbReference>
<keyword evidence="6 8" id="KW-0472">Membrane</keyword>
<dbReference type="GO" id="GO:0051301">
    <property type="term" value="P:cell division"/>
    <property type="evidence" value="ECO:0007669"/>
    <property type="project" value="UniProtKB-KW"/>
</dbReference>
<evidence type="ECO:0000256" key="5">
    <source>
        <dbReference type="ARBA" id="ARBA00022989"/>
    </source>
</evidence>
<proteinExistence type="inferred from homology"/>
<keyword evidence="7 8" id="KW-0131">Cell cycle</keyword>
<keyword evidence="3 8" id="KW-0132">Cell division</keyword>
<accession>A0ABM9NP31</accession>
<reference evidence="10" key="1">
    <citation type="submission" date="2024-04" db="EMBL/GenBank/DDBJ databases">
        <authorList>
            <person name="Manzano-Marin A."/>
            <person name="Manzano-Marin A."/>
            <person name="Alejandro Manzano Marin A."/>
        </authorList>
    </citation>
    <scope>NUCLEOTIDE SEQUENCE [LARGE SCALE GENOMIC DNA]</scope>
    <source>
        <strain evidence="10">TABTEA</strain>
    </source>
</reference>
<keyword evidence="5 8" id="KW-1133">Transmembrane helix</keyword>
<keyword evidence="4 8" id="KW-0812">Transmembrane</keyword>
<evidence type="ECO:0000313" key="10">
    <source>
        <dbReference type="EMBL" id="CAL1329228.1"/>
    </source>
</evidence>
<dbReference type="PANTHER" id="PTHR37479">
    <property type="entry name" value="CELL DIVISION PROTEIN FTSL"/>
    <property type="match status" value="1"/>
</dbReference>
<dbReference type="EMBL" id="OZ034688">
    <property type="protein sequence ID" value="CAL1329228.1"/>
    <property type="molecule type" value="Genomic_DNA"/>
</dbReference>
<comment type="subunit">
    <text evidence="8">Part of a complex composed of FtsB, FtsL and FtsQ.</text>
</comment>
<evidence type="ECO:0000256" key="9">
    <source>
        <dbReference type="NCBIfam" id="TIGR02209"/>
    </source>
</evidence>
<evidence type="ECO:0000256" key="4">
    <source>
        <dbReference type="ARBA" id="ARBA00022692"/>
    </source>
</evidence>
<evidence type="ECO:0000256" key="3">
    <source>
        <dbReference type="ARBA" id="ARBA00022618"/>
    </source>
</evidence>
<evidence type="ECO:0000256" key="2">
    <source>
        <dbReference type="ARBA" id="ARBA00022475"/>
    </source>
</evidence>
<dbReference type="PANTHER" id="PTHR37479:SF1">
    <property type="entry name" value="CELL DIVISION PROTEIN FTSL"/>
    <property type="match status" value="1"/>
</dbReference>
<name>A0ABM9NP31_9GAMM</name>
<comment type="subcellular location">
    <subcellularLocation>
        <location evidence="8">Cell inner membrane</location>
        <topology evidence="8">Single-pass type II membrane protein</topology>
    </subcellularLocation>
    <subcellularLocation>
        <location evidence="1">Cell membrane</location>
        <topology evidence="1">Single-pass type II membrane protein</topology>
    </subcellularLocation>
    <text evidence="8">Localizes to the division septum where it forms a ring structure.</text>
</comment>
<keyword evidence="2 8" id="KW-1003">Cell membrane</keyword>
<dbReference type="Proteomes" id="UP001497533">
    <property type="component" value="Chromosome"/>
</dbReference>
<dbReference type="Pfam" id="PF04999">
    <property type="entry name" value="FtsL"/>
    <property type="match status" value="1"/>
</dbReference>
<protein>
    <recommendedName>
        <fullName evidence="8 9">Cell division protein FtsL</fullName>
    </recommendedName>
</protein>
<dbReference type="HAMAP" id="MF_00910">
    <property type="entry name" value="FtsL"/>
    <property type="match status" value="1"/>
</dbReference>
<organism evidence="10 11">
    <name type="scientific">Candidatus Providencia siddallii</name>
    <dbReference type="NCBI Taxonomy" id="1715285"/>
    <lineage>
        <taxon>Bacteria</taxon>
        <taxon>Pseudomonadati</taxon>
        <taxon>Pseudomonadota</taxon>
        <taxon>Gammaproteobacteria</taxon>
        <taxon>Enterobacterales</taxon>
        <taxon>Morganellaceae</taxon>
        <taxon>Providencia</taxon>
    </lineage>
</organism>
<evidence type="ECO:0000313" key="11">
    <source>
        <dbReference type="Proteomes" id="UP001497533"/>
    </source>
</evidence>